<dbReference type="AlphaFoldDB" id="A0A1I9G7I3"/>
<sequence length="966" mass="111270">MNEDKETIAEVDDDLCFVNQWVDKLSHGKSFTLRVFVESFQSEMKSNNREKRENGLKRICLVISKLPQNYPWELPHVELLMNFFLMNYSIFDTPNFFILTVLKKLLMNNLRVKSSSIDSLVDTLFRQGQVQTCTQRERFVFYQILDLLLNKYSKELSTNTYFISYFMSSISGERDPRCLILVFRLFCTFFKHFNSGDFQRNLLDLYASDLFDIIACYYPIEFNHNSRERTEITRELLVSGCESCLLADEEFAPFVFELIIEKLLDSEYSTDTKLEICSFLAKACAFFPCYQLIDHIGQLCAGIRSVLFNFPNDTRDDYMPESITAAVSSIIKAFDRSNIKDKRQHIESICHEFIEKGEMFVLQTELGLTGRLLAFFEILLRSSELCSTVIFESVFSWLLSLCKGDTASSSANKYEIVNSGLRFLCHWIDVADDSKQVALLRKYHSSFIEMLDKYDREIAQLARYKLLEVCIKLDVHTNGLLEKCKVFLRKSFDTICSENKELRNSCLMFVYAFASSKWTILKDLFVNEIGNNKEIFPLTPLLWSIIHDIDSLHFAVSYLGTLFPTTSACSNDLQEIFIEIFNKNRSGSITLHETLLSQTLNCFFVRLELHMGSEKDVEAESKLLQQIGLIISNGTHLDGLCLIREKLKYCPSLLPGLYLYIIQSPYNDELLKLLTQLDSVDGNLIWYKTLIMAALVNKSPNYIETLKHMEKIAQSFDFLDSFKCRTRLCVALLLTDRPEGSTYFTALLRDLVQYFDSENITVLKETLVDMLTFNTCYSDPIKCKYQTTFLWQQRLFCQLIPIYVQYFNDLSKESQNKRIVLYPLLAPLFALAASSTAIMNDKYVELLPILCAALDTSGLDLCAEGQIITGLAALLKNATAEQLGHDFLLKVLPRLQHYLEHNTNMMVQLATLECLKLIAQKWSSEALLPFYGPIVRSLIKISGSQKRIVRTAVANVRNLWELLPTK</sequence>
<evidence type="ECO:0000313" key="3">
    <source>
        <dbReference type="EMBL" id="CDQ04720.1"/>
    </source>
</evidence>
<dbReference type="OMA" id="WRQRIFC"/>
<comment type="function">
    <text evidence="1">Key component of the cytosolic iron-sulfur protein assembly (CIA) complex, a multiprotein complex that mediates the incorporation of iron-sulfur cluster into apoproteins specifically involved in DNA metabolism and genomic integrity. In the CIA complex, MMS19 acts as an adapter between early-acting CIA components and a subset of cellular target iron-sulfur proteins.</text>
</comment>
<comment type="subunit">
    <text evidence="1">Component of the CIA complex.</text>
</comment>
<dbReference type="InterPro" id="IPR011989">
    <property type="entry name" value="ARM-like"/>
</dbReference>
<dbReference type="InterPro" id="IPR039920">
    <property type="entry name" value="MMS19"/>
</dbReference>
<keyword evidence="1" id="KW-0539">Nucleus</keyword>
<dbReference type="PANTHER" id="PTHR12891">
    <property type="entry name" value="DNA REPAIR/TRANSCRIPTION PROTEIN MET18/MMS19"/>
    <property type="match status" value="1"/>
</dbReference>
<name>A0A1I9G7I3_BRUMA</name>
<keyword evidence="1" id="KW-0227">DNA damage</keyword>
<comment type="similarity">
    <text evidence="1">Belongs to the MET18/MMS19 family.</text>
</comment>
<keyword evidence="1" id="KW-0206">Cytoskeleton</keyword>
<dbReference type="GO" id="GO:0005819">
    <property type="term" value="C:spindle"/>
    <property type="evidence" value="ECO:0007669"/>
    <property type="project" value="UniProtKB-SubCell"/>
</dbReference>
<dbReference type="GO" id="GO:0097361">
    <property type="term" value="C:cytosolic [4Fe-4S] assembly targeting complex"/>
    <property type="evidence" value="ECO:0007669"/>
    <property type="project" value="UniProtKB-UniRule"/>
</dbReference>
<gene>
    <name evidence="3" type="primary">Bma-mms-19</name>
    <name evidence="3" type="ORF">BM_Bm2342</name>
</gene>
<dbReference type="InterPro" id="IPR016024">
    <property type="entry name" value="ARM-type_fold"/>
</dbReference>
<dbReference type="GO" id="GO:0051604">
    <property type="term" value="P:protein maturation"/>
    <property type="evidence" value="ECO:0007669"/>
    <property type="project" value="UniProtKB-UniRule"/>
</dbReference>
<dbReference type="Pfam" id="PF14500">
    <property type="entry name" value="MMS19_N"/>
    <property type="match status" value="1"/>
</dbReference>
<dbReference type="EMBL" id="LN856491">
    <property type="protein sequence ID" value="CDQ04720.1"/>
    <property type="molecule type" value="Genomic_DNA"/>
</dbReference>
<reference evidence="3" key="2">
    <citation type="submission" date="2012-12" db="EMBL/GenBank/DDBJ databases">
        <authorList>
            <consortium name="WormBase Consortium"/>
            <person name="Ghedin E."/>
            <person name="Paulini M."/>
        </authorList>
    </citation>
    <scope>NUCLEOTIDE SEQUENCE</scope>
    <source>
        <strain evidence="3">FR3</strain>
    </source>
</reference>
<dbReference type="PANTHER" id="PTHR12891:SF0">
    <property type="entry name" value="MMS19 NUCLEOTIDE EXCISION REPAIR PROTEIN HOMOLOG"/>
    <property type="match status" value="1"/>
</dbReference>
<accession>A0A1I9G7I3</accession>
<dbReference type="SUPFAM" id="SSF48371">
    <property type="entry name" value="ARM repeat"/>
    <property type="match status" value="1"/>
</dbReference>
<keyword evidence="1" id="KW-0234">DNA repair</keyword>
<keyword evidence="1" id="KW-0963">Cytoplasm</keyword>
<dbReference type="GO" id="GO:0016226">
    <property type="term" value="P:iron-sulfur cluster assembly"/>
    <property type="evidence" value="ECO:0007669"/>
    <property type="project" value="UniProtKB-UniRule"/>
</dbReference>
<comment type="subcellular location">
    <subcellularLocation>
        <location evidence="1">Cytoplasm</location>
        <location evidence="1">Cytoskeleton</location>
        <location evidence="1">Spindle</location>
    </subcellularLocation>
    <subcellularLocation>
        <location evidence="1">Nucleus</location>
    </subcellularLocation>
</comment>
<organism evidence="3">
    <name type="scientific">Brugia malayi</name>
    <name type="common">Filarial nematode worm</name>
    <dbReference type="NCBI Taxonomy" id="6279"/>
    <lineage>
        <taxon>Eukaryota</taxon>
        <taxon>Metazoa</taxon>
        <taxon>Ecdysozoa</taxon>
        <taxon>Nematoda</taxon>
        <taxon>Chromadorea</taxon>
        <taxon>Rhabditida</taxon>
        <taxon>Spirurina</taxon>
        <taxon>Spiruromorpha</taxon>
        <taxon>Filarioidea</taxon>
        <taxon>Onchocercidae</taxon>
        <taxon>Brugia</taxon>
    </lineage>
</organism>
<dbReference type="InterPro" id="IPR029240">
    <property type="entry name" value="MMS19_N"/>
</dbReference>
<feature type="domain" description="MMS19 N-terminal" evidence="2">
    <location>
        <begin position="37"/>
        <end position="308"/>
    </location>
</feature>
<proteinExistence type="inferred from homology"/>
<dbReference type="GO" id="GO:0006281">
    <property type="term" value="P:DNA repair"/>
    <property type="evidence" value="ECO:0007669"/>
    <property type="project" value="UniProtKB-UniRule"/>
</dbReference>
<evidence type="ECO:0000256" key="1">
    <source>
        <dbReference type="RuleBase" id="RU367072"/>
    </source>
</evidence>
<dbReference type="GO" id="GO:0005634">
    <property type="term" value="C:nucleus"/>
    <property type="evidence" value="ECO:0007669"/>
    <property type="project" value="UniProtKB-SubCell"/>
</dbReference>
<reference evidence="3" key="1">
    <citation type="journal article" date="2007" name="Science">
        <title>Draft genome of the filarial nematode parasite Brugia malayi.</title>
        <authorList>
            <person name="Ghedin E."/>
            <person name="Wang S."/>
            <person name="Spiro D."/>
            <person name="Caler E."/>
            <person name="Zhao Q."/>
            <person name="Crabtree J."/>
            <person name="Allen J.E."/>
            <person name="Delcher A.L."/>
            <person name="Guiliano D.B."/>
            <person name="Miranda-Saavedra D."/>
            <person name="Angiuoli S.V."/>
            <person name="Creasy T."/>
            <person name="Amedeo P."/>
            <person name="Haas B."/>
            <person name="El-Sayed N.M."/>
            <person name="Wortman J.R."/>
            <person name="Feldblyum T."/>
            <person name="Tallon L."/>
            <person name="Schatz M."/>
            <person name="Shumway M."/>
            <person name="Koo H."/>
            <person name="Salzberg S.L."/>
            <person name="Schobel S."/>
            <person name="Pertea M."/>
            <person name="Pop M."/>
            <person name="White O."/>
            <person name="Barton G.J."/>
            <person name="Carlow C.K."/>
            <person name="Crawford M.J."/>
            <person name="Daub J."/>
            <person name="Dimmic M.W."/>
            <person name="Estes C.F."/>
            <person name="Foster J.M."/>
            <person name="Ganatra M."/>
            <person name="Gregory W.F."/>
            <person name="Johnson N.M."/>
            <person name="Jin J."/>
            <person name="Komuniecki R."/>
            <person name="Korf I."/>
            <person name="Kumar S."/>
            <person name="Laney S."/>
            <person name="Li B.W."/>
            <person name="Li W."/>
            <person name="Lindblom T.H."/>
            <person name="Lustigman S."/>
            <person name="Ma D."/>
            <person name="Maina C.V."/>
            <person name="Martin D.M."/>
            <person name="McCarter J.P."/>
            <person name="McReynolds L."/>
            <person name="Mitreva M."/>
            <person name="Nutman T.B."/>
            <person name="Parkinson J."/>
            <person name="Peregrin-Alvarez J.M."/>
            <person name="Poole C."/>
            <person name="Ren Q."/>
            <person name="Saunders L."/>
            <person name="Sluder A.E."/>
            <person name="Smith K."/>
            <person name="Stanke M."/>
            <person name="Unnasch T.R."/>
            <person name="Ware J."/>
            <person name="Wei A.D."/>
            <person name="Weil G."/>
            <person name="Williams D.J."/>
            <person name="Zhang Y."/>
            <person name="Williams S.A."/>
            <person name="Fraser-Liggett C."/>
            <person name="Slatko B."/>
            <person name="Blaxter M.L."/>
            <person name="Scott A.L."/>
        </authorList>
    </citation>
    <scope>NUCLEOTIDE SEQUENCE</scope>
    <source>
        <strain evidence="3">FR3</strain>
    </source>
</reference>
<dbReference type="Gene3D" id="1.25.10.10">
    <property type="entry name" value="Leucine-rich Repeat Variant"/>
    <property type="match status" value="1"/>
</dbReference>
<protein>
    <recommendedName>
        <fullName evidence="1">MMS19 nucleotide excision repair protein</fullName>
    </recommendedName>
</protein>
<evidence type="ECO:0000259" key="2">
    <source>
        <dbReference type="Pfam" id="PF14500"/>
    </source>
</evidence>